<comment type="similarity">
    <text evidence="6">Belongs to the mannonate dehydratase family.</text>
</comment>
<dbReference type="PANTHER" id="PTHR30387:SF2">
    <property type="entry name" value="MANNONATE DEHYDRATASE"/>
    <property type="match status" value="1"/>
</dbReference>
<evidence type="ECO:0000256" key="11">
    <source>
        <dbReference type="SAM" id="MobiDB-lite"/>
    </source>
</evidence>
<dbReference type="AlphaFoldDB" id="A0AA37BSC1"/>
<dbReference type="PANTHER" id="PTHR30387">
    <property type="entry name" value="MANNONATE DEHYDRATASE"/>
    <property type="match status" value="1"/>
</dbReference>
<dbReference type="GO" id="GO:0008927">
    <property type="term" value="F:mannonate dehydratase activity"/>
    <property type="evidence" value="ECO:0007669"/>
    <property type="project" value="UniProtKB-EC"/>
</dbReference>
<dbReference type="InterPro" id="IPR036237">
    <property type="entry name" value="Xyl_isomerase-like_sf"/>
</dbReference>
<dbReference type="Gene3D" id="3.20.20.150">
    <property type="entry name" value="Divalent-metal-dependent TIM barrel enzymes"/>
    <property type="match status" value="1"/>
</dbReference>
<keyword evidence="9" id="KW-0464">Manganese</keyword>
<comment type="catalytic activity">
    <reaction evidence="1">
        <text>D-mannonate = 2-dehydro-3-deoxy-D-gluconate + H2O</text>
        <dbReference type="Rhea" id="RHEA:20097"/>
        <dbReference type="ChEBI" id="CHEBI:15377"/>
        <dbReference type="ChEBI" id="CHEBI:17767"/>
        <dbReference type="ChEBI" id="CHEBI:57990"/>
        <dbReference type="EC" id="4.2.1.8"/>
    </reaction>
</comment>
<organism evidence="12 13">
    <name type="scientific">Thermogymnomonas acidicola</name>
    <dbReference type="NCBI Taxonomy" id="399579"/>
    <lineage>
        <taxon>Archaea</taxon>
        <taxon>Methanobacteriati</taxon>
        <taxon>Thermoplasmatota</taxon>
        <taxon>Thermoplasmata</taxon>
        <taxon>Thermoplasmatales</taxon>
        <taxon>Thermogymnomonas</taxon>
    </lineage>
</organism>
<accession>A0AA37BSC1</accession>
<dbReference type="EC" id="4.2.1.8" evidence="7"/>
<keyword evidence="10" id="KW-0456">Lyase</keyword>
<evidence type="ECO:0000256" key="3">
    <source>
        <dbReference type="ARBA" id="ARBA00001954"/>
    </source>
</evidence>
<dbReference type="SUPFAM" id="SSF51658">
    <property type="entry name" value="Xylose isomerase-like"/>
    <property type="match status" value="1"/>
</dbReference>
<name>A0AA37BSC1_9ARCH</name>
<dbReference type="RefSeq" id="WP_188681493.1">
    <property type="nucleotide sequence ID" value="NZ_BMNY01000002.1"/>
</dbReference>
<dbReference type="Pfam" id="PF03786">
    <property type="entry name" value="UxuA"/>
    <property type="match status" value="2"/>
</dbReference>
<dbReference type="Proteomes" id="UP000632195">
    <property type="component" value="Unassembled WGS sequence"/>
</dbReference>
<comment type="caution">
    <text evidence="12">The sequence shown here is derived from an EMBL/GenBank/DDBJ whole genome shotgun (WGS) entry which is preliminary data.</text>
</comment>
<evidence type="ECO:0000256" key="4">
    <source>
        <dbReference type="ARBA" id="ARBA00002713"/>
    </source>
</evidence>
<keyword evidence="13" id="KW-1185">Reference proteome</keyword>
<comment type="cofactor">
    <cofactor evidence="2">
        <name>Mn(2+)</name>
        <dbReference type="ChEBI" id="CHEBI:29035"/>
    </cofactor>
</comment>
<dbReference type="GO" id="GO:0042840">
    <property type="term" value="P:D-glucuronate catabolic process"/>
    <property type="evidence" value="ECO:0007669"/>
    <property type="project" value="TreeGrafter"/>
</dbReference>
<keyword evidence="8" id="KW-0408">Iron</keyword>
<sequence>MGHRFRIAEIVTDTGDIRALRLLKQVGVDEAVGVLPRGFSDWRMHRSDDPWSYGSLASLKRYLSEFGLKLVAIEDNPPMDRIRYGIEGREEELENVLRMIENMGKLGISVWCYNWMAGTGWVRSRTSVTTRGGALTTAFHLEDMEDYPPPSLGKVGSERLWETLEWFLDRVVPVAEEAGVNLAMHPDDPPIPSLRGVARIMNSVDAFRKLLRINGSPRNGITLCQGNFTLMTDDLPSVIRELVPSGRVFFVHFRDVRGSAADFEETFIDQGRTDMAECMRAYFDTGFSGIMRTDHTPTLYGDSASVPGYSILGRLHAIGYIQGLIAATKSSSRPGSLDAAGEDESMAGNKQV</sequence>
<evidence type="ECO:0000256" key="5">
    <source>
        <dbReference type="ARBA" id="ARBA00004892"/>
    </source>
</evidence>
<evidence type="ECO:0000313" key="13">
    <source>
        <dbReference type="Proteomes" id="UP000632195"/>
    </source>
</evidence>
<evidence type="ECO:0000256" key="9">
    <source>
        <dbReference type="ARBA" id="ARBA00023211"/>
    </source>
</evidence>
<comment type="cofactor">
    <cofactor evidence="3">
        <name>Fe(2+)</name>
        <dbReference type="ChEBI" id="CHEBI:29033"/>
    </cofactor>
</comment>
<evidence type="ECO:0000256" key="8">
    <source>
        <dbReference type="ARBA" id="ARBA00023004"/>
    </source>
</evidence>
<protein>
    <recommendedName>
        <fullName evidence="7">mannonate dehydratase</fullName>
        <ecNumber evidence="7">4.2.1.8</ecNumber>
    </recommendedName>
</protein>
<evidence type="ECO:0000313" key="12">
    <source>
        <dbReference type="EMBL" id="GGM76858.1"/>
    </source>
</evidence>
<feature type="region of interest" description="Disordered" evidence="11">
    <location>
        <begin position="331"/>
        <end position="352"/>
    </location>
</feature>
<reference evidence="12" key="1">
    <citation type="journal article" date="2014" name="Int. J. Syst. Evol. Microbiol.">
        <title>Complete genome sequence of Corynebacterium casei LMG S-19264T (=DSM 44701T), isolated from a smear-ripened cheese.</title>
        <authorList>
            <consortium name="US DOE Joint Genome Institute (JGI-PGF)"/>
            <person name="Walter F."/>
            <person name="Albersmeier A."/>
            <person name="Kalinowski J."/>
            <person name="Ruckert C."/>
        </authorList>
    </citation>
    <scope>NUCLEOTIDE SEQUENCE</scope>
    <source>
        <strain evidence="12">JCM 13583</strain>
    </source>
</reference>
<gene>
    <name evidence="12" type="primary">uxuA</name>
    <name evidence="12" type="ORF">GCM10007108_13680</name>
</gene>
<dbReference type="PIRSF" id="PIRSF016049">
    <property type="entry name" value="Man_dehyd"/>
    <property type="match status" value="1"/>
</dbReference>
<evidence type="ECO:0000256" key="2">
    <source>
        <dbReference type="ARBA" id="ARBA00001936"/>
    </source>
</evidence>
<dbReference type="GO" id="GO:0030145">
    <property type="term" value="F:manganese ion binding"/>
    <property type="evidence" value="ECO:0007669"/>
    <property type="project" value="TreeGrafter"/>
</dbReference>
<dbReference type="EMBL" id="BMNY01000002">
    <property type="protein sequence ID" value="GGM76858.1"/>
    <property type="molecule type" value="Genomic_DNA"/>
</dbReference>
<evidence type="ECO:0000256" key="10">
    <source>
        <dbReference type="ARBA" id="ARBA00023239"/>
    </source>
</evidence>
<comment type="pathway">
    <text evidence="5">Carbohydrate metabolism; pentose and glucuronate interconversion.</text>
</comment>
<reference evidence="12" key="2">
    <citation type="submission" date="2022-09" db="EMBL/GenBank/DDBJ databases">
        <authorList>
            <person name="Sun Q."/>
            <person name="Ohkuma M."/>
        </authorList>
    </citation>
    <scope>NUCLEOTIDE SEQUENCE</scope>
    <source>
        <strain evidence="12">JCM 13583</strain>
    </source>
</reference>
<comment type="function">
    <text evidence="4">Catalyzes the dehydration of D-mannonate.</text>
</comment>
<evidence type="ECO:0000256" key="6">
    <source>
        <dbReference type="ARBA" id="ARBA00007389"/>
    </source>
</evidence>
<proteinExistence type="inferred from homology"/>
<evidence type="ECO:0000256" key="7">
    <source>
        <dbReference type="ARBA" id="ARBA00012927"/>
    </source>
</evidence>
<dbReference type="GO" id="GO:0008198">
    <property type="term" value="F:ferrous iron binding"/>
    <property type="evidence" value="ECO:0007669"/>
    <property type="project" value="TreeGrafter"/>
</dbReference>
<evidence type="ECO:0000256" key="1">
    <source>
        <dbReference type="ARBA" id="ARBA00001794"/>
    </source>
</evidence>
<dbReference type="InterPro" id="IPR004628">
    <property type="entry name" value="Man_deHydtase"/>
</dbReference>